<feature type="compositionally biased region" description="Low complexity" evidence="5">
    <location>
        <begin position="242"/>
        <end position="258"/>
    </location>
</feature>
<feature type="compositionally biased region" description="Acidic residues" evidence="5">
    <location>
        <begin position="269"/>
        <end position="279"/>
    </location>
</feature>
<evidence type="ECO:0000256" key="2">
    <source>
        <dbReference type="ARBA" id="ARBA00010463"/>
    </source>
</evidence>
<organism evidence="6 7">
    <name type="scientific">Psophocarpus tetragonolobus</name>
    <name type="common">Winged bean</name>
    <name type="synonym">Dolichos tetragonolobus</name>
    <dbReference type="NCBI Taxonomy" id="3891"/>
    <lineage>
        <taxon>Eukaryota</taxon>
        <taxon>Viridiplantae</taxon>
        <taxon>Streptophyta</taxon>
        <taxon>Embryophyta</taxon>
        <taxon>Tracheophyta</taxon>
        <taxon>Spermatophyta</taxon>
        <taxon>Magnoliopsida</taxon>
        <taxon>eudicotyledons</taxon>
        <taxon>Gunneridae</taxon>
        <taxon>Pentapetalae</taxon>
        <taxon>rosids</taxon>
        <taxon>fabids</taxon>
        <taxon>Fabales</taxon>
        <taxon>Fabaceae</taxon>
        <taxon>Papilionoideae</taxon>
        <taxon>50 kb inversion clade</taxon>
        <taxon>NPAAA clade</taxon>
        <taxon>indigoferoid/millettioid clade</taxon>
        <taxon>Phaseoleae</taxon>
        <taxon>Psophocarpus</taxon>
    </lineage>
</organism>
<dbReference type="AlphaFoldDB" id="A0AAN9XI84"/>
<sequence length="324" mass="36224">MLGCVVSTLEVKLVAFMFLNKCVGLGLHLGYDIYSFDIHSYSVLCFPISWTSQCRLGMVVDEMGNDEQYFIFGKMHGFSTVDGFVEISNCLAEMIKYVANEPSAGLFFIQQHTQNAVPNVIKLKSNVTDKSHETTLHTQDLEDSLTMVRSMKECGFPIVNEMIGDIKKSLVTITAKQPHSEPIHWSTSYFQTERANPAFSSQEGSEIRGNYFSSVFNFSRRKTNSLSSMESVISDAEKPQLSRSVSSSDISASTTAYSQADKQPQSSQVEDESQPEESDIGDKLLSLSEKYDDFKASKQAKLEEWLEGTSNHGENFLPGDEKRI</sequence>
<dbReference type="InterPro" id="IPR019320">
    <property type="entry name" value="BORCS8"/>
</dbReference>
<evidence type="ECO:0000256" key="4">
    <source>
        <dbReference type="ARBA" id="ARBA00023228"/>
    </source>
</evidence>
<evidence type="ECO:0000256" key="1">
    <source>
        <dbReference type="ARBA" id="ARBA00004656"/>
    </source>
</evidence>
<keyword evidence="4" id="KW-0458">Lysosome</keyword>
<dbReference type="PANTHER" id="PTHR21146:SF0">
    <property type="entry name" value="BLOC-1-RELATED COMPLEX SUBUNIT 8"/>
    <property type="match status" value="1"/>
</dbReference>
<dbReference type="Pfam" id="PF10167">
    <property type="entry name" value="BORCS8"/>
    <property type="match status" value="1"/>
</dbReference>
<dbReference type="GO" id="GO:0005765">
    <property type="term" value="C:lysosomal membrane"/>
    <property type="evidence" value="ECO:0007669"/>
    <property type="project" value="UniProtKB-SubCell"/>
</dbReference>
<evidence type="ECO:0000313" key="6">
    <source>
        <dbReference type="EMBL" id="KAK7393006.1"/>
    </source>
</evidence>
<comment type="caution">
    <text evidence="6">The sequence shown here is derived from an EMBL/GenBank/DDBJ whole genome shotgun (WGS) entry which is preliminary data.</text>
</comment>
<comment type="similarity">
    <text evidence="2">Belongs to the BORCS8 family.</text>
</comment>
<gene>
    <name evidence="6" type="ORF">VNO78_21456</name>
</gene>
<feature type="region of interest" description="Disordered" evidence="5">
    <location>
        <begin position="304"/>
        <end position="324"/>
    </location>
</feature>
<feature type="region of interest" description="Disordered" evidence="5">
    <location>
        <begin position="234"/>
        <end position="285"/>
    </location>
</feature>
<evidence type="ECO:0000313" key="7">
    <source>
        <dbReference type="Proteomes" id="UP001386955"/>
    </source>
</evidence>
<keyword evidence="7" id="KW-1185">Reference proteome</keyword>
<evidence type="ECO:0000256" key="3">
    <source>
        <dbReference type="ARBA" id="ARBA00023136"/>
    </source>
</evidence>
<dbReference type="PANTHER" id="PTHR21146">
    <property type="entry name" value="MEF2B PROTEIN"/>
    <property type="match status" value="1"/>
</dbReference>
<evidence type="ECO:0000256" key="5">
    <source>
        <dbReference type="SAM" id="MobiDB-lite"/>
    </source>
</evidence>
<protein>
    <submittedName>
        <fullName evidence="6">Uncharacterized protein</fullName>
    </submittedName>
</protein>
<dbReference type="EMBL" id="JAYMYS010000005">
    <property type="protein sequence ID" value="KAK7393006.1"/>
    <property type="molecule type" value="Genomic_DNA"/>
</dbReference>
<proteinExistence type="inferred from homology"/>
<accession>A0AAN9XI84</accession>
<reference evidence="6 7" key="1">
    <citation type="submission" date="2024-01" db="EMBL/GenBank/DDBJ databases">
        <title>The genomes of 5 underutilized Papilionoideae crops provide insights into root nodulation and disease resistanc.</title>
        <authorList>
            <person name="Jiang F."/>
        </authorList>
    </citation>
    <scope>NUCLEOTIDE SEQUENCE [LARGE SCALE GENOMIC DNA]</scope>
    <source>
        <strain evidence="6">DUOXIRENSHENG_FW03</strain>
        <tissue evidence="6">Leaves</tissue>
    </source>
</reference>
<comment type="subcellular location">
    <subcellularLocation>
        <location evidence="1">Lysosome membrane</location>
    </subcellularLocation>
</comment>
<keyword evidence="3" id="KW-0472">Membrane</keyword>
<name>A0AAN9XI84_PSOTE</name>
<dbReference type="Proteomes" id="UP001386955">
    <property type="component" value="Unassembled WGS sequence"/>
</dbReference>